<dbReference type="PROSITE" id="PS00108">
    <property type="entry name" value="PROTEIN_KINASE_ST"/>
    <property type="match status" value="1"/>
</dbReference>
<evidence type="ECO:0000256" key="6">
    <source>
        <dbReference type="SAM" id="Phobius"/>
    </source>
</evidence>
<keyword evidence="2" id="KW-0547">Nucleotide-binding</keyword>
<dbReference type="PROSITE" id="PS50011">
    <property type="entry name" value="PROTEIN_KINASE_DOM"/>
    <property type="match status" value="1"/>
</dbReference>
<dbReference type="InterPro" id="IPR000719">
    <property type="entry name" value="Prot_kinase_dom"/>
</dbReference>
<dbReference type="PANTHER" id="PTHR43289">
    <property type="entry name" value="MITOGEN-ACTIVATED PROTEIN KINASE KINASE KINASE 20-RELATED"/>
    <property type="match status" value="1"/>
</dbReference>
<keyword evidence="1" id="KW-0808">Transferase</keyword>
<keyword evidence="6" id="KW-1133">Transmembrane helix</keyword>
<evidence type="ECO:0000259" key="7">
    <source>
        <dbReference type="PROSITE" id="PS50011"/>
    </source>
</evidence>
<proteinExistence type="predicted"/>
<evidence type="ECO:0000313" key="9">
    <source>
        <dbReference type="Proteomes" id="UP001219605"/>
    </source>
</evidence>
<evidence type="ECO:0000256" key="5">
    <source>
        <dbReference type="SAM" id="MobiDB-lite"/>
    </source>
</evidence>
<feature type="domain" description="Protein kinase" evidence="7">
    <location>
        <begin position="26"/>
        <end position="279"/>
    </location>
</feature>
<dbReference type="GO" id="GO:0016301">
    <property type="term" value="F:kinase activity"/>
    <property type="evidence" value="ECO:0007669"/>
    <property type="project" value="UniProtKB-KW"/>
</dbReference>
<protein>
    <submittedName>
        <fullName evidence="8">Serine/threonine-protein kinase</fullName>
    </submittedName>
</protein>
<dbReference type="SUPFAM" id="SSF56112">
    <property type="entry name" value="Protein kinase-like (PK-like)"/>
    <property type="match status" value="1"/>
</dbReference>
<dbReference type="PANTHER" id="PTHR43289:SF34">
    <property type="entry name" value="SERINE_THREONINE-PROTEIN KINASE YBDM-RELATED"/>
    <property type="match status" value="1"/>
</dbReference>
<evidence type="ECO:0000256" key="1">
    <source>
        <dbReference type="ARBA" id="ARBA00022679"/>
    </source>
</evidence>
<feature type="transmembrane region" description="Helical" evidence="6">
    <location>
        <begin position="458"/>
        <end position="481"/>
    </location>
</feature>
<dbReference type="SMART" id="SM00220">
    <property type="entry name" value="S_TKc"/>
    <property type="match status" value="1"/>
</dbReference>
<reference evidence="8 9" key="1">
    <citation type="submission" date="2023-02" db="EMBL/GenBank/DDBJ databases">
        <authorList>
            <person name="Mo P."/>
        </authorList>
    </citation>
    <scope>NUCLEOTIDE SEQUENCE [LARGE SCALE GENOMIC DNA]</scope>
    <source>
        <strain evidence="8 9">HUAS 3</strain>
    </source>
</reference>
<keyword evidence="9" id="KW-1185">Reference proteome</keyword>
<evidence type="ECO:0000256" key="3">
    <source>
        <dbReference type="ARBA" id="ARBA00022777"/>
    </source>
</evidence>
<keyword evidence="6" id="KW-0472">Membrane</keyword>
<gene>
    <name evidence="8" type="ORF">PVK37_24545</name>
</gene>
<feature type="compositionally biased region" description="Pro residues" evidence="5">
    <location>
        <begin position="335"/>
        <end position="344"/>
    </location>
</feature>
<feature type="compositionally biased region" description="Low complexity" evidence="5">
    <location>
        <begin position="325"/>
        <end position="334"/>
    </location>
</feature>
<feature type="transmembrane region" description="Helical" evidence="6">
    <location>
        <begin position="432"/>
        <end position="452"/>
    </location>
</feature>
<organism evidence="8 9">
    <name type="scientific">Micromonospora cathayae</name>
    <dbReference type="NCBI Taxonomy" id="3028804"/>
    <lineage>
        <taxon>Bacteria</taxon>
        <taxon>Bacillati</taxon>
        <taxon>Actinomycetota</taxon>
        <taxon>Actinomycetes</taxon>
        <taxon>Micromonosporales</taxon>
        <taxon>Micromonosporaceae</taxon>
        <taxon>Micromonospora</taxon>
    </lineage>
</organism>
<dbReference type="Proteomes" id="UP001219605">
    <property type="component" value="Chromosome"/>
</dbReference>
<keyword evidence="3 8" id="KW-0418">Kinase</keyword>
<dbReference type="Gene3D" id="3.30.200.20">
    <property type="entry name" value="Phosphorylase Kinase, domain 1"/>
    <property type="match status" value="1"/>
</dbReference>
<dbReference type="RefSeq" id="WP_275030164.1">
    <property type="nucleotide sequence ID" value="NZ_CP118615.1"/>
</dbReference>
<evidence type="ECO:0000313" key="8">
    <source>
        <dbReference type="EMBL" id="WDZ83606.1"/>
    </source>
</evidence>
<feature type="compositionally biased region" description="Low complexity" evidence="5">
    <location>
        <begin position="366"/>
        <end position="406"/>
    </location>
</feature>
<name>A0ABY7ZMF4_9ACTN</name>
<accession>A0ABY7ZMF4</accession>
<dbReference type="InterPro" id="IPR008271">
    <property type="entry name" value="Ser/Thr_kinase_AS"/>
</dbReference>
<dbReference type="InterPro" id="IPR011009">
    <property type="entry name" value="Kinase-like_dom_sf"/>
</dbReference>
<feature type="compositionally biased region" description="Pro residues" evidence="5">
    <location>
        <begin position="301"/>
        <end position="324"/>
    </location>
</feature>
<evidence type="ECO:0000256" key="2">
    <source>
        <dbReference type="ARBA" id="ARBA00022741"/>
    </source>
</evidence>
<dbReference type="EMBL" id="CP118615">
    <property type="protein sequence ID" value="WDZ83606.1"/>
    <property type="molecule type" value="Genomic_DNA"/>
</dbReference>
<feature type="region of interest" description="Disordered" evidence="5">
    <location>
        <begin position="291"/>
        <end position="422"/>
    </location>
</feature>
<evidence type="ECO:0000256" key="4">
    <source>
        <dbReference type="ARBA" id="ARBA00022840"/>
    </source>
</evidence>
<dbReference type="Gene3D" id="1.10.510.10">
    <property type="entry name" value="Transferase(Phosphotransferase) domain 1"/>
    <property type="match status" value="1"/>
</dbReference>
<keyword evidence="4" id="KW-0067">ATP-binding</keyword>
<keyword evidence="6" id="KW-0812">Transmembrane</keyword>
<dbReference type="CDD" id="cd14014">
    <property type="entry name" value="STKc_PknB_like"/>
    <property type="match status" value="1"/>
</dbReference>
<sequence>MTGRAEGPVPGLTPLWTHDPATAGPYRLVGRLGMGGQGVVYLGEDDQGHRVAVKMVHVDLSDPRARTQFLREIAAARRVAPFCTAQVLAAEVDGDQPYVVSEFIEGPTLYRHVREHGPVGGNALHRLAVGTATALAAIHRSDVVHCDLKPDNVVLGRDGPRVIDFGIARALGVTETATSRVLGTAAYMAPERFQNDTVTPACDIFAWAGTIAFAAGGQPPFGNDSLFAVMHRVVHAPPELPPLPPGLDELIRECLDKDPGRRPEAEQVLIRLLRQDARVTSPLRRETVLQLGNDTAGAPTPNQPLPLPDPSSPVPPADAPPSSPSSPVAVRPVAAPVPVPPSPSPDDRPVSVVPAQLRPDPPAPASPSASTGPAAYAGPSASTGPAAYAGPSASVGSAAWPGPAAPTVQVAPSRPEGDGWGTRLRREAVDPWGMSAAIFLGLAGSAAGYVASEDVATAAATGLVAFVVVYLVRLLLAVSLAGRPDRR</sequence>
<dbReference type="Pfam" id="PF00069">
    <property type="entry name" value="Pkinase"/>
    <property type="match status" value="1"/>
</dbReference>